<dbReference type="Pfam" id="PF00441">
    <property type="entry name" value="Acyl-CoA_dh_1"/>
    <property type="match status" value="1"/>
</dbReference>
<dbReference type="Gene3D" id="2.40.110.10">
    <property type="entry name" value="Butyryl-CoA Dehydrogenase, subunit A, domain 2"/>
    <property type="match status" value="1"/>
</dbReference>
<dbReference type="EC" id="1.-.-.-" evidence="10"/>
<dbReference type="PANTHER" id="PTHR43884">
    <property type="entry name" value="ACYL-COA DEHYDROGENASE"/>
    <property type="match status" value="1"/>
</dbReference>
<dbReference type="Pfam" id="PF02771">
    <property type="entry name" value="Acyl-CoA_dh_N"/>
    <property type="match status" value="1"/>
</dbReference>
<dbReference type="EMBL" id="JBHSHP010000054">
    <property type="protein sequence ID" value="MFC4755874.1"/>
    <property type="molecule type" value="Genomic_DNA"/>
</dbReference>
<feature type="domain" description="Acyl-CoA dehydrogenase/oxidase N-terminal" evidence="9">
    <location>
        <begin position="93"/>
        <end position="147"/>
    </location>
</feature>
<sequence length="426" mass="46158">MYEWSETDLMIRDAVRAFIDKEIRPNLDALEGGEIPPYPIIRKLFAEFGIDAMARDGVEKLLARERAKASGEDDDDNAAGTSDTERGGGAFEGQDSLMAVVTSELAGVCMGLVSALGVSLGLGATTIMSRGTLAQKERWLAGIVTMEKVASWAITEPDSGSDAFGGMRTYVRRDGEDYILNGQKTFITNGPYADVMIVYAKLDEGAVGGGASAEDKRNRKVLTFVLDKGMEGLTQSAPFAKMGLHSSPTGELFFNDVRLGRDRLLGGSEEGRGGDGRESARSSFTAERTGVAIMALGIIEECRRLCIDYARERTLWGQEIGKFQLIQLKLAKMEVARINVQNMVFHSIERARAGKPLSLAEASAMKLYSSEAATDVAMDAVQLFGGNGYMAEYRVEQLARDAKSLMIYAGSNEIQVTHIAKGLLAR</sequence>
<organism evidence="10 11">
    <name type="scientific">Dietzia aurantiaca</name>
    <dbReference type="NCBI Taxonomy" id="983873"/>
    <lineage>
        <taxon>Bacteria</taxon>
        <taxon>Bacillati</taxon>
        <taxon>Actinomycetota</taxon>
        <taxon>Actinomycetes</taxon>
        <taxon>Mycobacteriales</taxon>
        <taxon>Dietziaceae</taxon>
        <taxon>Dietzia</taxon>
    </lineage>
</organism>
<evidence type="ECO:0000259" key="9">
    <source>
        <dbReference type="Pfam" id="PF02771"/>
    </source>
</evidence>
<evidence type="ECO:0000259" key="8">
    <source>
        <dbReference type="Pfam" id="PF02770"/>
    </source>
</evidence>
<evidence type="ECO:0000259" key="7">
    <source>
        <dbReference type="Pfam" id="PF00441"/>
    </source>
</evidence>
<dbReference type="RefSeq" id="WP_344995370.1">
    <property type="nucleotide sequence ID" value="NZ_BAABCD010000051.1"/>
</dbReference>
<dbReference type="InterPro" id="IPR009075">
    <property type="entry name" value="AcylCo_DH/oxidase_C"/>
</dbReference>
<feature type="domain" description="Acyl-CoA oxidase/dehydrogenase middle" evidence="8">
    <location>
        <begin position="152"/>
        <end position="257"/>
    </location>
</feature>
<dbReference type="InterPro" id="IPR037069">
    <property type="entry name" value="AcylCoA_DH/ox_N_sf"/>
</dbReference>
<evidence type="ECO:0000256" key="6">
    <source>
        <dbReference type="SAM" id="MobiDB-lite"/>
    </source>
</evidence>
<name>A0ABV9PTV2_9ACTN</name>
<dbReference type="PANTHER" id="PTHR43884:SF12">
    <property type="entry name" value="ISOVALERYL-COA DEHYDROGENASE, MITOCHONDRIAL-RELATED"/>
    <property type="match status" value="1"/>
</dbReference>
<keyword evidence="5 10" id="KW-0560">Oxidoreductase</keyword>
<dbReference type="InterPro" id="IPR006091">
    <property type="entry name" value="Acyl-CoA_Oxase/DH_mid-dom"/>
</dbReference>
<evidence type="ECO:0000256" key="5">
    <source>
        <dbReference type="RuleBase" id="RU362125"/>
    </source>
</evidence>
<feature type="region of interest" description="Disordered" evidence="6">
    <location>
        <begin position="66"/>
        <end position="91"/>
    </location>
</feature>
<comment type="cofactor">
    <cofactor evidence="1 5">
        <name>FAD</name>
        <dbReference type="ChEBI" id="CHEBI:57692"/>
    </cofactor>
</comment>
<keyword evidence="3 5" id="KW-0285">Flavoprotein</keyword>
<dbReference type="InterPro" id="IPR013786">
    <property type="entry name" value="AcylCoA_DH/ox_N"/>
</dbReference>
<dbReference type="Proteomes" id="UP001595836">
    <property type="component" value="Unassembled WGS sequence"/>
</dbReference>
<dbReference type="SUPFAM" id="SSF56645">
    <property type="entry name" value="Acyl-CoA dehydrogenase NM domain-like"/>
    <property type="match status" value="1"/>
</dbReference>
<gene>
    <name evidence="10" type="ORF">ACFO7U_13955</name>
</gene>
<evidence type="ECO:0000256" key="3">
    <source>
        <dbReference type="ARBA" id="ARBA00022630"/>
    </source>
</evidence>
<dbReference type="Gene3D" id="1.10.540.10">
    <property type="entry name" value="Acyl-CoA dehydrogenase/oxidase, N-terminal domain"/>
    <property type="match status" value="1"/>
</dbReference>
<evidence type="ECO:0000313" key="11">
    <source>
        <dbReference type="Proteomes" id="UP001595836"/>
    </source>
</evidence>
<dbReference type="Pfam" id="PF02770">
    <property type="entry name" value="Acyl-CoA_dh_M"/>
    <property type="match status" value="1"/>
</dbReference>
<evidence type="ECO:0000256" key="4">
    <source>
        <dbReference type="ARBA" id="ARBA00022827"/>
    </source>
</evidence>
<comment type="caution">
    <text evidence="10">The sequence shown here is derived from an EMBL/GenBank/DDBJ whole genome shotgun (WGS) entry which is preliminary data.</text>
</comment>
<feature type="domain" description="Acyl-CoA dehydrogenase/oxidase C-terminal" evidence="7">
    <location>
        <begin position="274"/>
        <end position="424"/>
    </location>
</feature>
<evidence type="ECO:0000313" key="10">
    <source>
        <dbReference type="EMBL" id="MFC4755874.1"/>
    </source>
</evidence>
<dbReference type="Gene3D" id="1.20.140.10">
    <property type="entry name" value="Butyryl-CoA Dehydrogenase, subunit A, domain 3"/>
    <property type="match status" value="1"/>
</dbReference>
<protein>
    <submittedName>
        <fullName evidence="10">Acyl-CoA dehydrogenase family protein</fullName>
        <ecNumber evidence="10">1.-.-.-</ecNumber>
    </submittedName>
</protein>
<dbReference type="InterPro" id="IPR009100">
    <property type="entry name" value="AcylCoA_DH/oxidase_NM_dom_sf"/>
</dbReference>
<evidence type="ECO:0000256" key="1">
    <source>
        <dbReference type="ARBA" id="ARBA00001974"/>
    </source>
</evidence>
<dbReference type="InterPro" id="IPR006089">
    <property type="entry name" value="Acyl-CoA_DH_CS"/>
</dbReference>
<dbReference type="InterPro" id="IPR046373">
    <property type="entry name" value="Acyl-CoA_Oxase/DH_mid-dom_sf"/>
</dbReference>
<proteinExistence type="inferred from homology"/>
<dbReference type="SUPFAM" id="SSF47203">
    <property type="entry name" value="Acyl-CoA dehydrogenase C-terminal domain-like"/>
    <property type="match status" value="1"/>
</dbReference>
<reference evidence="11" key="1">
    <citation type="journal article" date="2019" name="Int. J. Syst. Evol. Microbiol.">
        <title>The Global Catalogue of Microorganisms (GCM) 10K type strain sequencing project: providing services to taxonomists for standard genome sequencing and annotation.</title>
        <authorList>
            <consortium name="The Broad Institute Genomics Platform"/>
            <consortium name="The Broad Institute Genome Sequencing Center for Infectious Disease"/>
            <person name="Wu L."/>
            <person name="Ma J."/>
        </authorList>
    </citation>
    <scope>NUCLEOTIDE SEQUENCE [LARGE SCALE GENOMIC DNA]</scope>
    <source>
        <strain evidence="11">JCM 11882</strain>
    </source>
</reference>
<dbReference type="InterPro" id="IPR036250">
    <property type="entry name" value="AcylCo_DH-like_C"/>
</dbReference>
<comment type="similarity">
    <text evidence="2 5">Belongs to the acyl-CoA dehydrogenase family.</text>
</comment>
<keyword evidence="4 5" id="KW-0274">FAD</keyword>
<dbReference type="PROSITE" id="PS00072">
    <property type="entry name" value="ACYL_COA_DH_1"/>
    <property type="match status" value="1"/>
</dbReference>
<keyword evidence="11" id="KW-1185">Reference proteome</keyword>
<dbReference type="GO" id="GO:0016491">
    <property type="term" value="F:oxidoreductase activity"/>
    <property type="evidence" value="ECO:0007669"/>
    <property type="project" value="UniProtKB-KW"/>
</dbReference>
<accession>A0ABV9PTV2</accession>
<evidence type="ECO:0000256" key="2">
    <source>
        <dbReference type="ARBA" id="ARBA00009347"/>
    </source>
</evidence>